<feature type="compositionally biased region" description="Basic and acidic residues" evidence="6">
    <location>
        <begin position="40"/>
        <end position="49"/>
    </location>
</feature>
<evidence type="ECO:0000256" key="2">
    <source>
        <dbReference type="ARBA" id="ARBA00014223"/>
    </source>
</evidence>
<organism evidence="7 8">
    <name type="scientific">Euplotes crassus</name>
    <dbReference type="NCBI Taxonomy" id="5936"/>
    <lineage>
        <taxon>Eukaryota</taxon>
        <taxon>Sar</taxon>
        <taxon>Alveolata</taxon>
        <taxon>Ciliophora</taxon>
        <taxon>Intramacronucleata</taxon>
        <taxon>Spirotrichea</taxon>
        <taxon>Hypotrichia</taxon>
        <taxon>Euplotida</taxon>
        <taxon>Euplotidae</taxon>
        <taxon>Moneuplotes</taxon>
    </lineage>
</organism>
<evidence type="ECO:0000256" key="4">
    <source>
        <dbReference type="ARBA" id="ARBA00022614"/>
    </source>
</evidence>
<dbReference type="Pfam" id="PF14580">
    <property type="entry name" value="LRR_9"/>
    <property type="match status" value="1"/>
</dbReference>
<evidence type="ECO:0000256" key="5">
    <source>
        <dbReference type="ARBA" id="ARBA00022737"/>
    </source>
</evidence>
<dbReference type="SUPFAM" id="SSF52058">
    <property type="entry name" value="L domain-like"/>
    <property type="match status" value="1"/>
</dbReference>
<evidence type="ECO:0000313" key="7">
    <source>
        <dbReference type="EMBL" id="CAI2373457.1"/>
    </source>
</evidence>
<evidence type="ECO:0000256" key="1">
    <source>
        <dbReference type="ARBA" id="ARBA00004496"/>
    </source>
</evidence>
<reference evidence="7" key="1">
    <citation type="submission" date="2023-07" db="EMBL/GenBank/DDBJ databases">
        <authorList>
            <consortium name="AG Swart"/>
            <person name="Singh M."/>
            <person name="Singh A."/>
            <person name="Seah K."/>
            <person name="Emmerich C."/>
        </authorList>
    </citation>
    <scope>NUCLEOTIDE SEQUENCE</scope>
    <source>
        <strain evidence="7">DP1</strain>
    </source>
</reference>
<dbReference type="InterPro" id="IPR001611">
    <property type="entry name" value="Leu-rich_rpt"/>
</dbReference>
<feature type="compositionally biased region" description="Polar residues" evidence="6">
    <location>
        <begin position="67"/>
        <end position="77"/>
    </location>
</feature>
<evidence type="ECO:0000256" key="6">
    <source>
        <dbReference type="SAM" id="MobiDB-lite"/>
    </source>
</evidence>
<gene>
    <name evidence="7" type="ORF">ECRASSUSDP1_LOCUS14803</name>
</gene>
<keyword evidence="4" id="KW-0433">Leucine-rich repeat</keyword>
<dbReference type="AlphaFoldDB" id="A0AAD1XIT5"/>
<feature type="compositionally biased region" description="Basic and acidic residues" evidence="6">
    <location>
        <begin position="310"/>
        <end position="335"/>
    </location>
</feature>
<feature type="compositionally biased region" description="Basic and acidic residues" evidence="6">
    <location>
        <begin position="81"/>
        <end position="101"/>
    </location>
</feature>
<evidence type="ECO:0000256" key="3">
    <source>
        <dbReference type="ARBA" id="ARBA00022490"/>
    </source>
</evidence>
<proteinExistence type="predicted"/>
<feature type="region of interest" description="Disordered" evidence="6">
    <location>
        <begin position="310"/>
        <end position="344"/>
    </location>
</feature>
<dbReference type="EMBL" id="CAMPGE010014807">
    <property type="protein sequence ID" value="CAI2373457.1"/>
    <property type="molecule type" value="Genomic_DNA"/>
</dbReference>
<dbReference type="Gene3D" id="3.80.10.10">
    <property type="entry name" value="Ribonuclease Inhibitor"/>
    <property type="match status" value="1"/>
</dbReference>
<dbReference type="GO" id="GO:0005737">
    <property type="term" value="C:cytoplasm"/>
    <property type="evidence" value="ECO:0007669"/>
    <property type="project" value="UniProtKB-SubCell"/>
</dbReference>
<feature type="region of interest" description="Disordered" evidence="6">
    <location>
        <begin position="40"/>
        <end position="102"/>
    </location>
</feature>
<comment type="subcellular location">
    <subcellularLocation>
        <location evidence="1">Cytoplasm</location>
    </subcellularLocation>
</comment>
<keyword evidence="8" id="KW-1185">Reference proteome</keyword>
<dbReference type="PANTHER" id="PTHR46545:SF1">
    <property type="entry name" value="LEUCINE-RICH REPEAT-CONTAINING PROTEIN 51"/>
    <property type="match status" value="1"/>
</dbReference>
<dbReference type="Proteomes" id="UP001295684">
    <property type="component" value="Unassembled WGS sequence"/>
</dbReference>
<keyword evidence="3" id="KW-0963">Cytoplasm</keyword>
<accession>A0AAD1XIT5</accession>
<protein>
    <recommendedName>
        <fullName evidence="2">Leucine-rich repeat-containing protein 51</fullName>
    </recommendedName>
</protein>
<comment type="caution">
    <text evidence="7">The sequence shown here is derived from an EMBL/GenBank/DDBJ whole genome shotgun (WGS) entry which is preliminary data.</text>
</comment>
<name>A0AAD1XIT5_EUPCR</name>
<keyword evidence="5" id="KW-0677">Repeat</keyword>
<dbReference type="PANTHER" id="PTHR46545">
    <property type="entry name" value="LEUCINE-RICH REPEAT-CONTAINING PROTEIN 51"/>
    <property type="match status" value="1"/>
</dbReference>
<evidence type="ECO:0000313" key="8">
    <source>
        <dbReference type="Proteomes" id="UP001295684"/>
    </source>
</evidence>
<sequence length="344" mass="39577">MEETGYMESTLKLDHVDPKQEIILENKSLDFSFCDMTDITDLKKKEPRAGKRKPIQDSDNEEEENNKTAQLNKQLLAQENAKVEDGKRADDGANEGEGEKLKTKKVANQYAPAVFSVMKQSHIPLINNDRNGPRMGNMDLTQIGATAKQGEEAKKEGAKKKTIKRLCRTLLLNNNEIRSLEGIFPTLEIVMNYPERLKWLDLSFNYLTKIHSDILNFPELKTLYLHGNYIYQLKEVKKLANLSQVISLTLHGNPIEQIPGYRLYIIGIMFSKYTTLKKLDSVIITNKEDEQAYVWNEKLHGKVKKFPEFADDKYKKPPQKEEDAKTGDKKNEDFKSNMMQNTQD</sequence>
<dbReference type="PROSITE" id="PS51450">
    <property type="entry name" value="LRR"/>
    <property type="match status" value="2"/>
</dbReference>
<dbReference type="InterPro" id="IPR032675">
    <property type="entry name" value="LRR_dom_sf"/>
</dbReference>